<dbReference type="EMBL" id="JAAZSR010000003">
    <property type="protein sequence ID" value="NKX49099.1"/>
    <property type="molecule type" value="Genomic_DNA"/>
</dbReference>
<feature type="transmembrane region" description="Helical" evidence="1">
    <location>
        <begin position="77"/>
        <end position="97"/>
    </location>
</feature>
<keyword evidence="1" id="KW-1133">Transmembrane helix</keyword>
<evidence type="ECO:0000313" key="2">
    <source>
        <dbReference type="EMBL" id="NKX49099.1"/>
    </source>
</evidence>
<reference evidence="2 3" key="1">
    <citation type="submission" date="2020-04" db="EMBL/GenBank/DDBJ databases">
        <authorList>
            <person name="Liu S."/>
        </authorList>
    </citation>
    <scope>NUCLEOTIDE SEQUENCE [LARGE SCALE GENOMIC DNA]</scope>
    <source>
        <strain evidence="2 3">CGMCC 1.15091</strain>
    </source>
</reference>
<gene>
    <name evidence="2" type="ORF">HER39_00570</name>
</gene>
<name>A0ABX1JL46_9MICC</name>
<feature type="transmembrane region" description="Helical" evidence="1">
    <location>
        <begin position="173"/>
        <end position="195"/>
    </location>
</feature>
<organism evidence="2 3">
    <name type="scientific">Arthrobacter deserti</name>
    <dbReference type="NCBI Taxonomy" id="1742687"/>
    <lineage>
        <taxon>Bacteria</taxon>
        <taxon>Bacillati</taxon>
        <taxon>Actinomycetota</taxon>
        <taxon>Actinomycetes</taxon>
        <taxon>Micrococcales</taxon>
        <taxon>Micrococcaceae</taxon>
        <taxon>Arthrobacter</taxon>
    </lineage>
</organism>
<proteinExistence type="predicted"/>
<feature type="transmembrane region" description="Helical" evidence="1">
    <location>
        <begin position="44"/>
        <end position="65"/>
    </location>
</feature>
<dbReference type="Proteomes" id="UP000523795">
    <property type="component" value="Unassembled WGS sequence"/>
</dbReference>
<comment type="caution">
    <text evidence="2">The sequence shown here is derived from an EMBL/GenBank/DDBJ whole genome shotgun (WGS) entry which is preliminary data.</text>
</comment>
<protein>
    <submittedName>
        <fullName evidence="2">Uncharacterized protein</fullName>
    </submittedName>
</protein>
<keyword evidence="1" id="KW-0812">Transmembrane</keyword>
<feature type="transmembrane region" description="Helical" evidence="1">
    <location>
        <begin position="103"/>
        <end position="122"/>
    </location>
</feature>
<evidence type="ECO:0000256" key="1">
    <source>
        <dbReference type="SAM" id="Phobius"/>
    </source>
</evidence>
<keyword evidence="3" id="KW-1185">Reference proteome</keyword>
<sequence length="199" mass="20250">MTAPEHPGVRTARAAAVLLSPALVWAVVLVLAPFAPPGAEHPLAWGLGAALLVCAVPWAVLAWLGRRGDLRRRTGRPGLAPLAVGSAALMYGTLRIIRAWHGPLTLAAVLFAIFAGYAAVVLARRRLPLHWPAVTWGGAAAVLPLLLGLPGLLALPLPAAGIWAAAVLRRGTAAALAGSVLAGGAVCGGTCVLLLQAVR</sequence>
<keyword evidence="1" id="KW-0472">Membrane</keyword>
<evidence type="ECO:0000313" key="3">
    <source>
        <dbReference type="Proteomes" id="UP000523795"/>
    </source>
</evidence>
<accession>A0ABX1JL46</accession>
<feature type="transmembrane region" description="Helical" evidence="1">
    <location>
        <begin position="134"/>
        <end position="153"/>
    </location>
</feature>
<feature type="transmembrane region" description="Helical" evidence="1">
    <location>
        <begin position="12"/>
        <end position="32"/>
    </location>
</feature>